<dbReference type="SUPFAM" id="SSF55729">
    <property type="entry name" value="Acyl-CoA N-acyltransferases (Nat)"/>
    <property type="match status" value="1"/>
</dbReference>
<sequence length="821" mass="89673">MFSNKKRTTDAGSGLEATQQQPSHLLVDDGLEVVVPNSPPNQFIGVPPILPSPQNRYSVPPSYVSHPSPGLPTKWDAPRSVVEPVEAPKSRTKFDISSRLCWLIIFVIVLILCGIIGGVVGGVLASKNSSKSSNLNSGPTLQTTIATEGGVTTQSPKSGSGATPTSFPSQTVSQPVSMPTFSVISTTQNSICIGRICPRILTGISTAASQYTIFGLGLDRGTYYKTYNVSSWQSSWGGLQGTAINSPAVSTGCNSIMEVFVIGTDNAVYHQTWNGNTWSGWASLGGGVISPPAPTLRAPGLLDVYVVGTDNALWYAWCSSGTWNTWSSLGGVLKSPIAVTSWGSGRHDIFGIGTDNAMWHIDWDSTQTPVWSSWESLGGLFISEPVVVSRGSASLDLFGIGTDNAAWYLHFDNNEWSTWTSLGGIFTSTVVAVVSGDEQVDIFGIGTDGSVYTKQLASGSWSSTWLSLGGGCNSAPEAVKTSNTSIAIFVVGLDEAMYTKARVGGVWDTQWTGLGGACKPQGRATPQKRSGRPPLLTQAQVEELVEFINFTCFYTSIIFTPLPFLILTLFTPREKWLDTSTNKPPHDFSKMNLTTPQHRQDGMKSASLFEVLPATPADIDYMTRILISAMEYEIVIRFMFGPYHHESVRLQIEFFNSLWTKEFQNNAAHIMKATLNSTGEIVGFGLVRWADGKWEKPVTPPKTRPGPEERFLDFYGAEEDRNYRQLMAGKEHYVWGSLYVLPEYQRQGIGSAILRWGFEQYALEKETVFIQTFMGAQGMYARYGWEVVDATVIDLAEWGGELRGFGLHRSPQMIRQPGPFK</sequence>
<dbReference type="SUPFAM" id="SSF89372">
    <property type="entry name" value="Fucose-specific lectin"/>
    <property type="match status" value="2"/>
</dbReference>
<dbReference type="Pfam" id="PF13508">
    <property type="entry name" value="Acetyltransf_7"/>
    <property type="match status" value="1"/>
</dbReference>
<evidence type="ECO:0000256" key="2">
    <source>
        <dbReference type="SAM" id="Phobius"/>
    </source>
</evidence>
<dbReference type="PROSITE" id="PS51186">
    <property type="entry name" value="GNAT"/>
    <property type="match status" value="1"/>
</dbReference>
<accession>A0A8H4RPQ0</accession>
<feature type="region of interest" description="Disordered" evidence="1">
    <location>
        <begin position="1"/>
        <end position="24"/>
    </location>
</feature>
<dbReference type="EMBL" id="JAAMPI010000262">
    <property type="protein sequence ID" value="KAF4633413.1"/>
    <property type="molecule type" value="Genomic_DNA"/>
</dbReference>
<feature type="domain" description="N-acetyltransferase" evidence="3">
    <location>
        <begin position="609"/>
        <end position="812"/>
    </location>
</feature>
<feature type="region of interest" description="Disordered" evidence="1">
    <location>
        <begin position="150"/>
        <end position="173"/>
    </location>
</feature>
<name>A0A8H4RPQ0_9HELO</name>
<keyword evidence="2" id="KW-0472">Membrane</keyword>
<dbReference type="InterPro" id="IPR016181">
    <property type="entry name" value="Acyl_CoA_acyltransferase"/>
</dbReference>
<dbReference type="PANTHER" id="PTHR42791:SF2">
    <property type="entry name" value="N-ACETYLTRANSFERASE DOMAIN-CONTAINING PROTEIN"/>
    <property type="match status" value="1"/>
</dbReference>
<organism evidence="4 5">
    <name type="scientific">Cudoniella acicularis</name>
    <dbReference type="NCBI Taxonomy" id="354080"/>
    <lineage>
        <taxon>Eukaryota</taxon>
        <taxon>Fungi</taxon>
        <taxon>Dikarya</taxon>
        <taxon>Ascomycota</taxon>
        <taxon>Pezizomycotina</taxon>
        <taxon>Leotiomycetes</taxon>
        <taxon>Helotiales</taxon>
        <taxon>Tricladiaceae</taxon>
        <taxon>Cudoniella</taxon>
    </lineage>
</organism>
<evidence type="ECO:0000313" key="4">
    <source>
        <dbReference type="EMBL" id="KAF4633413.1"/>
    </source>
</evidence>
<evidence type="ECO:0000259" key="3">
    <source>
        <dbReference type="PROSITE" id="PS51186"/>
    </source>
</evidence>
<dbReference type="InterPro" id="IPR000182">
    <property type="entry name" value="GNAT_dom"/>
</dbReference>
<keyword evidence="2" id="KW-1133">Transmembrane helix</keyword>
<reference evidence="4 5" key="1">
    <citation type="submission" date="2020-03" db="EMBL/GenBank/DDBJ databases">
        <title>Draft Genome Sequence of Cudoniella acicularis.</title>
        <authorList>
            <person name="Buettner E."/>
            <person name="Kellner H."/>
        </authorList>
    </citation>
    <scope>NUCLEOTIDE SEQUENCE [LARGE SCALE GENOMIC DNA]</scope>
    <source>
        <strain evidence="4 5">DSM 108380</strain>
    </source>
</reference>
<evidence type="ECO:0000313" key="5">
    <source>
        <dbReference type="Proteomes" id="UP000566819"/>
    </source>
</evidence>
<dbReference type="Pfam" id="PF26607">
    <property type="entry name" value="DUF8189"/>
    <property type="match status" value="1"/>
</dbReference>
<dbReference type="CDD" id="cd22954">
    <property type="entry name" value="PLL_lectin"/>
    <property type="match status" value="1"/>
</dbReference>
<comment type="caution">
    <text evidence="4">The sequence shown here is derived from an EMBL/GenBank/DDBJ whole genome shotgun (WGS) entry which is preliminary data.</text>
</comment>
<keyword evidence="2" id="KW-0812">Transmembrane</keyword>
<dbReference type="OrthoDB" id="2744543at2759"/>
<keyword evidence="5" id="KW-1185">Reference proteome</keyword>
<dbReference type="GO" id="GO:0016747">
    <property type="term" value="F:acyltransferase activity, transferring groups other than amino-acyl groups"/>
    <property type="evidence" value="ECO:0007669"/>
    <property type="project" value="InterPro"/>
</dbReference>
<dbReference type="Gene3D" id="3.40.630.30">
    <property type="match status" value="1"/>
</dbReference>
<dbReference type="Proteomes" id="UP000566819">
    <property type="component" value="Unassembled WGS sequence"/>
</dbReference>
<dbReference type="CDD" id="cd04301">
    <property type="entry name" value="NAT_SF"/>
    <property type="match status" value="1"/>
</dbReference>
<evidence type="ECO:0000256" key="1">
    <source>
        <dbReference type="SAM" id="MobiDB-lite"/>
    </source>
</evidence>
<proteinExistence type="predicted"/>
<feature type="transmembrane region" description="Helical" evidence="2">
    <location>
        <begin position="100"/>
        <end position="125"/>
    </location>
</feature>
<dbReference type="AlphaFoldDB" id="A0A8H4RPQ0"/>
<dbReference type="Gene3D" id="2.120.10.70">
    <property type="entry name" value="Fucose-specific lectin"/>
    <property type="match status" value="2"/>
</dbReference>
<dbReference type="InterPro" id="IPR058502">
    <property type="entry name" value="PLL-like_beta-prop"/>
</dbReference>
<protein>
    <recommendedName>
        <fullName evidence="3">N-acetyltransferase domain-containing protein</fullName>
    </recommendedName>
</protein>
<dbReference type="PANTHER" id="PTHR42791">
    <property type="entry name" value="GNAT FAMILY ACETYLTRANSFERASE"/>
    <property type="match status" value="1"/>
</dbReference>
<dbReference type="InterPro" id="IPR052523">
    <property type="entry name" value="Trichothecene_AcTrans"/>
</dbReference>
<gene>
    <name evidence="4" type="ORF">G7Y89_g4707</name>
</gene>